<dbReference type="Proteomes" id="UP000274271">
    <property type="component" value="Unassembled WGS sequence"/>
</dbReference>
<dbReference type="InterPro" id="IPR027379">
    <property type="entry name" value="CLS_N"/>
</dbReference>
<comment type="caution">
    <text evidence="8">The sequence shown here is derived from an EMBL/GenBank/DDBJ whole genome shotgun (WGS) entry which is preliminary data.</text>
</comment>
<feature type="transmembrane region" description="Helical" evidence="6">
    <location>
        <begin position="13"/>
        <end position="34"/>
    </location>
</feature>
<keyword evidence="9" id="KW-1185">Reference proteome</keyword>
<dbReference type="GO" id="GO:0005886">
    <property type="term" value="C:plasma membrane"/>
    <property type="evidence" value="ECO:0007669"/>
    <property type="project" value="UniProtKB-SubCell"/>
</dbReference>
<evidence type="ECO:0000256" key="4">
    <source>
        <dbReference type="ARBA" id="ARBA00022989"/>
    </source>
</evidence>
<proteinExistence type="predicted"/>
<keyword evidence="4 6" id="KW-1133">Transmembrane helix</keyword>
<keyword evidence="3 6" id="KW-0812">Transmembrane</keyword>
<keyword evidence="2" id="KW-1003">Cell membrane</keyword>
<evidence type="ECO:0000256" key="2">
    <source>
        <dbReference type="ARBA" id="ARBA00022475"/>
    </source>
</evidence>
<dbReference type="AlphaFoldDB" id="A0A3P1CC98"/>
<dbReference type="EMBL" id="RQJP01000006">
    <property type="protein sequence ID" value="RRB10905.1"/>
    <property type="molecule type" value="Genomic_DNA"/>
</dbReference>
<feature type="transmembrane region" description="Helical" evidence="6">
    <location>
        <begin position="46"/>
        <end position="66"/>
    </location>
</feature>
<dbReference type="RefSeq" id="WP_124909997.1">
    <property type="nucleotide sequence ID" value="NZ_RQJP01000006.1"/>
</dbReference>
<evidence type="ECO:0000259" key="7">
    <source>
        <dbReference type="Pfam" id="PF13396"/>
    </source>
</evidence>
<gene>
    <name evidence="8" type="ORF">EHT87_27565</name>
</gene>
<sequence length="73" mass="8301">MIAFLDTLAGTEFVFLLLFLLIPVLIPVIALIDILRSEFRQSTDKLIWVIVVLCLNIVGVLLYAMIGRNQRIE</sequence>
<dbReference type="Pfam" id="PF13396">
    <property type="entry name" value="PLDc_N"/>
    <property type="match status" value="1"/>
</dbReference>
<organism evidence="8 9">
    <name type="scientific">Larkinella knui</name>
    <dbReference type="NCBI Taxonomy" id="2025310"/>
    <lineage>
        <taxon>Bacteria</taxon>
        <taxon>Pseudomonadati</taxon>
        <taxon>Bacteroidota</taxon>
        <taxon>Cytophagia</taxon>
        <taxon>Cytophagales</taxon>
        <taxon>Spirosomataceae</taxon>
        <taxon>Larkinella</taxon>
    </lineage>
</organism>
<name>A0A3P1CC98_9BACT</name>
<keyword evidence="5 6" id="KW-0472">Membrane</keyword>
<evidence type="ECO:0000256" key="6">
    <source>
        <dbReference type="SAM" id="Phobius"/>
    </source>
</evidence>
<accession>A0A3P1CC98</accession>
<feature type="domain" description="Cardiolipin synthase N-terminal" evidence="7">
    <location>
        <begin position="28"/>
        <end position="68"/>
    </location>
</feature>
<evidence type="ECO:0000256" key="5">
    <source>
        <dbReference type="ARBA" id="ARBA00023136"/>
    </source>
</evidence>
<dbReference type="OrthoDB" id="1123412at2"/>
<evidence type="ECO:0000256" key="3">
    <source>
        <dbReference type="ARBA" id="ARBA00022692"/>
    </source>
</evidence>
<evidence type="ECO:0000313" key="8">
    <source>
        <dbReference type="EMBL" id="RRB10905.1"/>
    </source>
</evidence>
<reference evidence="8 9" key="1">
    <citation type="submission" date="2018-11" db="EMBL/GenBank/DDBJ databases">
        <authorList>
            <person name="Zhou Z."/>
            <person name="Wang G."/>
        </authorList>
    </citation>
    <scope>NUCLEOTIDE SEQUENCE [LARGE SCALE GENOMIC DNA]</scope>
    <source>
        <strain evidence="8 9">KCTC42998</strain>
    </source>
</reference>
<protein>
    <submittedName>
        <fullName evidence="8">PLDc_N domain-containing protein</fullName>
    </submittedName>
</protein>
<comment type="subcellular location">
    <subcellularLocation>
        <location evidence="1">Cell membrane</location>
        <topology evidence="1">Multi-pass membrane protein</topology>
    </subcellularLocation>
</comment>
<evidence type="ECO:0000256" key="1">
    <source>
        <dbReference type="ARBA" id="ARBA00004651"/>
    </source>
</evidence>
<evidence type="ECO:0000313" key="9">
    <source>
        <dbReference type="Proteomes" id="UP000274271"/>
    </source>
</evidence>